<dbReference type="EMBL" id="JAAXPC010000004">
    <property type="protein sequence ID" value="NKY01494.1"/>
    <property type="molecule type" value="Genomic_DNA"/>
</dbReference>
<organism evidence="2 3">
    <name type="scientific">Gordonia polyisoprenivorans</name>
    <dbReference type="NCBI Taxonomy" id="84595"/>
    <lineage>
        <taxon>Bacteria</taxon>
        <taxon>Bacillati</taxon>
        <taxon>Actinomycetota</taxon>
        <taxon>Actinomycetes</taxon>
        <taxon>Mycobacteriales</taxon>
        <taxon>Gordoniaceae</taxon>
        <taxon>Gordonia</taxon>
    </lineage>
</organism>
<dbReference type="AlphaFoldDB" id="A0A846WIJ7"/>
<evidence type="ECO:0000256" key="1">
    <source>
        <dbReference type="SAM" id="MobiDB-lite"/>
    </source>
</evidence>
<comment type="caution">
    <text evidence="2">The sequence shown here is derived from an EMBL/GenBank/DDBJ whole genome shotgun (WGS) entry which is preliminary data.</text>
</comment>
<protein>
    <submittedName>
        <fullName evidence="2">Uncharacterized protein</fullName>
    </submittedName>
</protein>
<sequence length="206" mass="22346">MADRFPEQTPETIGQFQVVPKASAAETTARPPRTGVLRFRDNRVELEVSPSFNPIVEWTQRGPGSFAGRPPLQRVTDDAVVLGATAINPGEVSLWGLRSVRRHLLGFPSPGEDEPRSREVLRPDWCFVGALFPDDGTEFDAVTLDVTGLHAFANVTSVHTESPDTGMTPMKWVYDPPDAVEGAASTPAAGRVRFEPAGGNPDARWA</sequence>
<proteinExistence type="predicted"/>
<dbReference type="Proteomes" id="UP000563898">
    <property type="component" value="Unassembled WGS sequence"/>
</dbReference>
<feature type="region of interest" description="Disordered" evidence="1">
    <location>
        <begin position="182"/>
        <end position="206"/>
    </location>
</feature>
<evidence type="ECO:0000313" key="3">
    <source>
        <dbReference type="Proteomes" id="UP000563898"/>
    </source>
</evidence>
<dbReference type="RefSeq" id="WP_006369824.1">
    <property type="nucleotide sequence ID" value="NZ_JAAXPC010000004.1"/>
</dbReference>
<reference evidence="2 3" key="1">
    <citation type="submission" date="2020-04" db="EMBL/GenBank/DDBJ databases">
        <title>MicrobeNet Type strains.</title>
        <authorList>
            <person name="Nicholson A.C."/>
        </authorList>
    </citation>
    <scope>NUCLEOTIDE SEQUENCE [LARGE SCALE GENOMIC DNA]</scope>
    <source>
        <strain evidence="2 3">ATCC BAA-14</strain>
    </source>
</reference>
<accession>A0A846WIJ7</accession>
<evidence type="ECO:0000313" key="2">
    <source>
        <dbReference type="EMBL" id="NKY01494.1"/>
    </source>
</evidence>
<name>A0A846WIJ7_9ACTN</name>
<gene>
    <name evidence="2" type="ORF">HGA05_07920</name>
</gene>